<dbReference type="RefSeq" id="WP_345333819.1">
    <property type="nucleotide sequence ID" value="NZ_BAABJZ010000012.1"/>
</dbReference>
<dbReference type="Gene3D" id="3.10.105.10">
    <property type="entry name" value="Dipeptide-binding Protein, Domain 3"/>
    <property type="match status" value="1"/>
</dbReference>
<comment type="caution">
    <text evidence="2">The sequence shown here is derived from an EMBL/GenBank/DDBJ whole genome shotgun (WGS) entry which is preliminary data.</text>
</comment>
<name>A0ABP9EI96_9GAMM</name>
<evidence type="ECO:0000313" key="2">
    <source>
        <dbReference type="EMBL" id="GAA4877831.1"/>
    </source>
</evidence>
<dbReference type="CDD" id="cd08490">
    <property type="entry name" value="PBP2_NikA_DppA_OppA_like_3"/>
    <property type="match status" value="1"/>
</dbReference>
<dbReference type="InterPro" id="IPR030678">
    <property type="entry name" value="Peptide/Ni-bd"/>
</dbReference>
<dbReference type="PANTHER" id="PTHR30290:SF83">
    <property type="entry name" value="ABC TRANSPORTER SUBSTRATE-BINDING PROTEIN"/>
    <property type="match status" value="1"/>
</dbReference>
<dbReference type="InterPro" id="IPR039424">
    <property type="entry name" value="SBP_5"/>
</dbReference>
<dbReference type="PANTHER" id="PTHR30290">
    <property type="entry name" value="PERIPLASMIC BINDING COMPONENT OF ABC TRANSPORTER"/>
    <property type="match status" value="1"/>
</dbReference>
<accession>A0ABP9EI96</accession>
<dbReference type="InterPro" id="IPR000914">
    <property type="entry name" value="SBP_5_dom"/>
</dbReference>
<dbReference type="PIRSF" id="PIRSF002741">
    <property type="entry name" value="MppA"/>
    <property type="match status" value="1"/>
</dbReference>
<evidence type="ECO:0000259" key="1">
    <source>
        <dbReference type="Pfam" id="PF00496"/>
    </source>
</evidence>
<sequence>MRAILLALLAAMIFWLLSTYQPQKAEVTLSIGGPFEFTSQDLAKDGYIYTRMQVAETLVSVGSDGTLLPMLAEQWQVSDDGLSWRFMLRPQVRFHDNSLLSIEDALHSLNVALGKPGPLAHVPLNTLSIDGNSLVFNLSRPYRPLAAILAHYSTAILAPASFDEQGQVKNLIATGPYQTQLLAPPHKLETRRFNNYWGHIGEIEYAHYLTGHRAESRALQAQTGDADLIYTLDPASLNLLDQSPHLSVQSESLPRTLMLKLNNAHPYLDHPDVRQAISLALDRTGIAEQVIRVPGSEANQLFPPSLVGWHHTELPPLTRDLDRARELLARQGWELGPMGVLERGWDRFGVRLITYADRPELTVVATAIQAQLREIGIAVFISVDNASAVPAGHHDGSLEMALIARNYGMVADPLALLLEDTASFHGSDWGHMYWGSETLNELLAEMSAVQQSEPYNALAGQVSSLLAKQLPLIPITFYTQQVSVNERVQGFQFDPFELNYRINQMQLTPDGNR</sequence>
<gene>
    <name evidence="2" type="ORF">GCM10023333_08880</name>
</gene>
<dbReference type="EMBL" id="BAABJZ010000012">
    <property type="protein sequence ID" value="GAA4877831.1"/>
    <property type="molecule type" value="Genomic_DNA"/>
</dbReference>
<proteinExistence type="predicted"/>
<evidence type="ECO:0000313" key="3">
    <source>
        <dbReference type="Proteomes" id="UP001499988"/>
    </source>
</evidence>
<reference evidence="3" key="1">
    <citation type="journal article" date="2019" name="Int. J. Syst. Evol. Microbiol.">
        <title>The Global Catalogue of Microorganisms (GCM) 10K type strain sequencing project: providing services to taxonomists for standard genome sequencing and annotation.</title>
        <authorList>
            <consortium name="The Broad Institute Genomics Platform"/>
            <consortium name="The Broad Institute Genome Sequencing Center for Infectious Disease"/>
            <person name="Wu L."/>
            <person name="Ma J."/>
        </authorList>
    </citation>
    <scope>NUCLEOTIDE SEQUENCE [LARGE SCALE GENOMIC DNA]</scope>
    <source>
        <strain evidence="3">JCM 18401</strain>
    </source>
</reference>
<dbReference type="Pfam" id="PF00496">
    <property type="entry name" value="SBP_bac_5"/>
    <property type="match status" value="1"/>
</dbReference>
<dbReference type="Proteomes" id="UP001499988">
    <property type="component" value="Unassembled WGS sequence"/>
</dbReference>
<protein>
    <submittedName>
        <fullName evidence="2">ABC transporter substrate-binding protein</fullName>
    </submittedName>
</protein>
<dbReference type="Gene3D" id="3.40.190.10">
    <property type="entry name" value="Periplasmic binding protein-like II"/>
    <property type="match status" value="1"/>
</dbReference>
<organism evidence="2 3">
    <name type="scientific">Ferrimonas pelagia</name>
    <dbReference type="NCBI Taxonomy" id="1177826"/>
    <lineage>
        <taxon>Bacteria</taxon>
        <taxon>Pseudomonadati</taxon>
        <taxon>Pseudomonadota</taxon>
        <taxon>Gammaproteobacteria</taxon>
        <taxon>Alteromonadales</taxon>
        <taxon>Ferrimonadaceae</taxon>
        <taxon>Ferrimonas</taxon>
    </lineage>
</organism>
<keyword evidence="3" id="KW-1185">Reference proteome</keyword>
<dbReference type="SUPFAM" id="SSF53850">
    <property type="entry name" value="Periplasmic binding protein-like II"/>
    <property type="match status" value="1"/>
</dbReference>
<feature type="domain" description="Solute-binding protein family 5" evidence="1">
    <location>
        <begin position="67"/>
        <end position="415"/>
    </location>
</feature>